<dbReference type="PROSITE" id="PS50179">
    <property type="entry name" value="VHS"/>
    <property type="match status" value="1"/>
</dbReference>
<evidence type="ECO:0000313" key="10">
    <source>
        <dbReference type="EMBL" id="OQE89743.1"/>
    </source>
</evidence>
<dbReference type="Gene3D" id="1.25.40.90">
    <property type="match status" value="1"/>
</dbReference>
<dbReference type="PROSITE" id="PS50909">
    <property type="entry name" value="GAT"/>
    <property type="match status" value="1"/>
</dbReference>
<reference evidence="10" key="1">
    <citation type="submission" date="2016-10" db="EMBL/GenBank/DDBJ databases">
        <title>Uncovering the secondary metabolism of Penicillium species provides insights into the evolution of 6-MSA pathways.</title>
        <authorList>
            <person name="Nielsen J.C."/>
            <person name="Nielsen J."/>
        </authorList>
    </citation>
    <scope>NUCLEOTIDE SEQUENCE [LARGE SCALE GENOMIC DNA]</scope>
    <source>
        <strain evidence="10">IBT 13039</strain>
    </source>
</reference>
<proteinExistence type="predicted"/>
<protein>
    <recommendedName>
        <fullName evidence="12">GAT domain-containing protein</fullName>
    </recommendedName>
</protein>
<comment type="subcellular location">
    <subcellularLocation>
        <location evidence="1">Membrane</location>
        <topology evidence="1">Peripheral membrane protein</topology>
    </subcellularLocation>
</comment>
<dbReference type="SUPFAM" id="SSF48464">
    <property type="entry name" value="ENTH/VHS domain"/>
    <property type="match status" value="1"/>
</dbReference>
<dbReference type="AlphaFoldDB" id="A0A1V6YQS8"/>
<reference evidence="9" key="3">
    <citation type="submission" date="2021-07" db="EMBL/GenBank/DDBJ databases">
        <authorList>
            <person name="Branca A.L. A."/>
        </authorList>
    </citation>
    <scope>NUCLEOTIDE SEQUENCE</scope>
</reference>
<name>A0A1V6YQS8_PENNA</name>
<dbReference type="PANTHER" id="PTHR45898">
    <property type="entry name" value="TOM1-LIKE PROTEIN"/>
    <property type="match status" value="1"/>
</dbReference>
<evidence type="ECO:0000256" key="1">
    <source>
        <dbReference type="ARBA" id="ARBA00004170"/>
    </source>
</evidence>
<feature type="region of interest" description="Disordered" evidence="6">
    <location>
        <begin position="296"/>
        <end position="435"/>
    </location>
</feature>
<evidence type="ECO:0000313" key="11">
    <source>
        <dbReference type="Proteomes" id="UP000191691"/>
    </source>
</evidence>
<dbReference type="SUPFAM" id="SSF89009">
    <property type="entry name" value="GAT-like domain"/>
    <property type="match status" value="1"/>
</dbReference>
<feature type="region of interest" description="Disordered" evidence="6">
    <location>
        <begin position="1"/>
        <end position="23"/>
    </location>
</feature>
<feature type="compositionally biased region" description="Low complexity" evidence="6">
    <location>
        <begin position="198"/>
        <end position="207"/>
    </location>
</feature>
<dbReference type="InterPro" id="IPR038425">
    <property type="entry name" value="GAT_sf"/>
</dbReference>
<gene>
    <name evidence="10" type="ORF">PENNAL_c0013G00809</name>
    <name evidence="9" type="ORF">PNAL_LOCUS6927</name>
</gene>
<evidence type="ECO:0000256" key="5">
    <source>
        <dbReference type="ARBA" id="ARBA00023136"/>
    </source>
</evidence>
<evidence type="ECO:0000259" key="8">
    <source>
        <dbReference type="PROSITE" id="PS50909"/>
    </source>
</evidence>
<reference evidence="11" key="2">
    <citation type="journal article" date="2017" name="Nat. Microbiol.">
        <title>Global analysis of biosynthetic gene clusters reveals vast potential of secondary metabolite production in Penicillium species.</title>
        <authorList>
            <person name="Nielsen J.C."/>
            <person name="Grijseels S."/>
            <person name="Prigent S."/>
            <person name="Ji B."/>
            <person name="Dainat J."/>
            <person name="Nielsen K.F."/>
            <person name="Frisvad J.C."/>
            <person name="Workman M."/>
            <person name="Nielsen J."/>
        </authorList>
    </citation>
    <scope>NUCLEOTIDE SEQUENCE [LARGE SCALE GENOMIC DNA]</scope>
    <source>
        <strain evidence="11">IBT 13039</strain>
    </source>
</reference>
<dbReference type="GO" id="GO:0043130">
    <property type="term" value="F:ubiquitin binding"/>
    <property type="evidence" value="ECO:0007669"/>
    <property type="project" value="InterPro"/>
</dbReference>
<dbReference type="Proteomes" id="UP001153461">
    <property type="component" value="Unassembled WGS sequence"/>
</dbReference>
<keyword evidence="5" id="KW-0472">Membrane</keyword>
<evidence type="ECO:0000256" key="4">
    <source>
        <dbReference type="ARBA" id="ARBA00022927"/>
    </source>
</evidence>
<comment type="caution">
    <text evidence="10">The sequence shown here is derived from an EMBL/GenBank/DDBJ whole genome shotgun (WGS) entry which is preliminary data.</text>
</comment>
<dbReference type="OrthoDB" id="5393057at2759"/>
<keyword evidence="4" id="KW-0653">Protein transport</keyword>
<dbReference type="STRING" id="60175.A0A1V6YQS8"/>
<dbReference type="CDD" id="cd21383">
    <property type="entry name" value="GAT_GGA_Tom1-like"/>
    <property type="match status" value="1"/>
</dbReference>
<organism evidence="10 11">
    <name type="scientific">Penicillium nalgiovense</name>
    <dbReference type="NCBI Taxonomy" id="60175"/>
    <lineage>
        <taxon>Eukaryota</taxon>
        <taxon>Fungi</taxon>
        <taxon>Dikarya</taxon>
        <taxon>Ascomycota</taxon>
        <taxon>Pezizomycotina</taxon>
        <taxon>Eurotiomycetes</taxon>
        <taxon>Eurotiomycetidae</taxon>
        <taxon>Eurotiales</taxon>
        <taxon>Aspergillaceae</taxon>
        <taxon>Penicillium</taxon>
    </lineage>
</organism>
<feature type="compositionally biased region" description="Low complexity" evidence="6">
    <location>
        <begin position="311"/>
        <end position="326"/>
    </location>
</feature>
<feature type="domain" description="VHS" evidence="7">
    <location>
        <begin position="47"/>
        <end position="166"/>
    </location>
</feature>
<sequence>MKRFLGSLSRRSSSSDSVEHPEDSPEAIILKELTAFCESNANVNSNGSSRDAQGTEFVHLPQIVETAESSPNAAKEAALRIRKYLSDPAGTPNHTQYNAVMLMRILVDNPGHTFTRNFDAKFVTTIKELLRTGRDWHVQSYLRQYLETLEQQRAWDEDLKLLLQMWGKEKTKASHGLIDRFPMNSIIPPQVPPRSHPHQQQPYSQSRAPANTLPGPVELAARIEEARNSAKLLTQFVQSTPPAELEDNDLIKEFIDRCRTGSRIVQGYIHSTNPAPDEDTLLTLIETNDEISVAVSQQQRAMLRARKIRGSSSPTSSNLNSPSPTSQAVASGATSFFPPSTAPAGASTQSHESPAPVAAQLPSTAMTGGRPLGSHPVSGSATTGRYEYNSEDFQVRNPFADDYATNDSDQERNRLQGNSQPQTDRVRFQPTEQER</sequence>
<dbReference type="OMA" id="KPSWQYN"/>
<keyword evidence="11" id="KW-1185">Reference proteome</keyword>
<accession>A0A1V6YQS8</accession>
<feature type="region of interest" description="Disordered" evidence="6">
    <location>
        <begin position="187"/>
        <end position="210"/>
    </location>
</feature>
<feature type="domain" description="GAT" evidence="8">
    <location>
        <begin position="214"/>
        <end position="303"/>
    </location>
</feature>
<dbReference type="GO" id="GO:0035091">
    <property type="term" value="F:phosphatidylinositol binding"/>
    <property type="evidence" value="ECO:0007669"/>
    <property type="project" value="InterPro"/>
</dbReference>
<evidence type="ECO:0000313" key="9">
    <source>
        <dbReference type="EMBL" id="CAG8180787.1"/>
    </source>
</evidence>
<dbReference type="GO" id="GO:0005737">
    <property type="term" value="C:cytoplasm"/>
    <property type="evidence" value="ECO:0007669"/>
    <property type="project" value="UniProtKB-ARBA"/>
</dbReference>
<feature type="compositionally biased region" description="Low complexity" evidence="6">
    <location>
        <begin position="7"/>
        <end position="16"/>
    </location>
</feature>
<dbReference type="Pfam" id="PF03127">
    <property type="entry name" value="GAT"/>
    <property type="match status" value="1"/>
</dbReference>
<dbReference type="EMBL" id="MOOB01000013">
    <property type="protein sequence ID" value="OQE89743.1"/>
    <property type="molecule type" value="Genomic_DNA"/>
</dbReference>
<dbReference type="InterPro" id="IPR044836">
    <property type="entry name" value="TOL_plant"/>
</dbReference>
<dbReference type="GO" id="GO:0016020">
    <property type="term" value="C:membrane"/>
    <property type="evidence" value="ECO:0007669"/>
    <property type="project" value="UniProtKB-SubCell"/>
</dbReference>
<comment type="subunit">
    <text evidence="2">Component of the ESCRT-0 complex composed of HSE1 and VPS27.</text>
</comment>
<feature type="compositionally biased region" description="Basic and acidic residues" evidence="6">
    <location>
        <begin position="424"/>
        <end position="435"/>
    </location>
</feature>
<dbReference type="InterPro" id="IPR004152">
    <property type="entry name" value="GAT_dom"/>
</dbReference>
<dbReference type="EMBL" id="CAJVNV010000377">
    <property type="protein sequence ID" value="CAG8180787.1"/>
    <property type="molecule type" value="Genomic_DNA"/>
</dbReference>
<keyword evidence="3" id="KW-0813">Transport</keyword>
<evidence type="ECO:0000259" key="7">
    <source>
        <dbReference type="PROSITE" id="PS50179"/>
    </source>
</evidence>
<dbReference type="GO" id="GO:0043328">
    <property type="term" value="P:protein transport to vacuole involved in ubiquitin-dependent protein catabolic process via the multivesicular body sorting pathway"/>
    <property type="evidence" value="ECO:0007669"/>
    <property type="project" value="InterPro"/>
</dbReference>
<evidence type="ECO:0008006" key="12">
    <source>
        <dbReference type="Google" id="ProtNLM"/>
    </source>
</evidence>
<dbReference type="Proteomes" id="UP000191691">
    <property type="component" value="Unassembled WGS sequence"/>
</dbReference>
<evidence type="ECO:0000256" key="6">
    <source>
        <dbReference type="SAM" id="MobiDB-lite"/>
    </source>
</evidence>
<dbReference type="InterPro" id="IPR002014">
    <property type="entry name" value="VHS_dom"/>
</dbReference>
<feature type="compositionally biased region" description="Polar residues" evidence="6">
    <location>
        <begin position="327"/>
        <end position="338"/>
    </location>
</feature>
<dbReference type="PANTHER" id="PTHR45898:SF4">
    <property type="entry name" value="TARGET OF MYB PROTEIN 1"/>
    <property type="match status" value="1"/>
</dbReference>
<evidence type="ECO:0000256" key="2">
    <source>
        <dbReference type="ARBA" id="ARBA00011446"/>
    </source>
</evidence>
<evidence type="ECO:0000256" key="3">
    <source>
        <dbReference type="ARBA" id="ARBA00022448"/>
    </source>
</evidence>
<dbReference type="InterPro" id="IPR008942">
    <property type="entry name" value="ENTH_VHS"/>
</dbReference>
<dbReference type="Gene3D" id="1.20.58.160">
    <property type="match status" value="1"/>
</dbReference>